<dbReference type="InterPro" id="IPR036291">
    <property type="entry name" value="NAD(P)-bd_dom_sf"/>
</dbReference>
<evidence type="ECO:0000259" key="8">
    <source>
        <dbReference type="PROSITE" id="PS50075"/>
    </source>
</evidence>
<dbReference type="SUPFAM" id="SSF52151">
    <property type="entry name" value="FabD/lysophospholipase-like"/>
    <property type="match status" value="1"/>
</dbReference>
<dbReference type="PROSITE" id="PS50075">
    <property type="entry name" value="CARRIER"/>
    <property type="match status" value="1"/>
</dbReference>
<dbReference type="FunFam" id="3.40.47.10:FF:000019">
    <property type="entry name" value="Polyketide synthase type I"/>
    <property type="match status" value="1"/>
</dbReference>
<feature type="active site" description="Proton acceptor; for dehydratase activity" evidence="7">
    <location>
        <position position="931"/>
    </location>
</feature>
<dbReference type="Gene3D" id="3.10.129.110">
    <property type="entry name" value="Polyketide synthase dehydratase"/>
    <property type="match status" value="1"/>
</dbReference>
<evidence type="ECO:0000259" key="9">
    <source>
        <dbReference type="PROSITE" id="PS52004"/>
    </source>
</evidence>
<comment type="function">
    <text evidence="6">Involved in production of the polyketide antibiotic thailandamide.</text>
</comment>
<dbReference type="InterPro" id="IPR049551">
    <property type="entry name" value="PKS_DH_C"/>
</dbReference>
<dbReference type="EMBL" id="CAPB01000006">
    <property type="protein sequence ID" value="CCO92430.1"/>
    <property type="molecule type" value="Genomic_DNA"/>
</dbReference>
<reference evidence="11 12" key="2">
    <citation type="submission" date="2013-04" db="EMBL/GenBank/DDBJ databases">
        <title>Comparative genomics of 12 strains of Erwinia amylovora identifies a pan-genome with a large conserved core and provides insights into host specificity.</title>
        <authorList>
            <person name="Mann R.A."/>
            <person name="Smits T.H.M."/>
            <person name="Buehlmann A."/>
            <person name="Blom J."/>
            <person name="Goesmann A."/>
            <person name="Frey J.E."/>
            <person name="Plummer K.M."/>
            <person name="Beer S.V."/>
            <person name="Luck J."/>
            <person name="Duffy B."/>
            <person name="Rodoni B."/>
        </authorList>
    </citation>
    <scope>NUCLEOTIDE SEQUENCE [LARGE SCALE GENOMIC DNA]</scope>
    <source>
        <strain evidence="12">CFBP 1232</strain>
    </source>
</reference>
<dbReference type="InterPro" id="IPR050091">
    <property type="entry name" value="PKS_NRPS_Biosynth_Enz"/>
</dbReference>
<dbReference type="InterPro" id="IPR036736">
    <property type="entry name" value="ACP-like_sf"/>
</dbReference>
<evidence type="ECO:0000256" key="3">
    <source>
        <dbReference type="ARBA" id="ARBA00022450"/>
    </source>
</evidence>
<keyword evidence="4" id="KW-0597">Phosphoprotein</keyword>
<evidence type="ECO:0000256" key="6">
    <source>
        <dbReference type="ARBA" id="ARBA00054155"/>
    </source>
</evidence>
<dbReference type="SMART" id="SM00826">
    <property type="entry name" value="PKS_DH"/>
    <property type="match status" value="1"/>
</dbReference>
<sequence>MDQKSHEASAVKQALVAVRELRQALDRQTREPIAIIGTGCRVPGASSPQAFWTLLLEKRDAIVPIPASRWSSDDIYDADPLVEGKVATRWAGIIDAQSFDAGFFGIGAEEALHMDPQQRVFLEVAWEALEQAGVTREQLRGSRTGVFAGVVNYNDGYARQLFKDLKRVNAFSGPGVSNSVLAGRLAYLFDLRGPCLAIDTACSSSLVAVHQACQSLRLRECDQAIAGGVNIILGPQFSVATSRMHLMAPDGRCKPFDDRADGIVRSDGCGVVILKRLSDALRDHDPVQALIHGSAVNQDGKTNGMAAPNGHAQEALMRQALAQARLGVDDLGYVEAHGTGTRLGDPIEVAALDRVLATRLSTYTCQVGSVKANIGHCEAAAGIISLIKVVLCLQHRYIPGQLHLDNLNQHMEFDEKRIAFPRDAIPWPDSEEGGRYAAVSAFGWSGTNAQVIVGSAPISAHCLSSADLSKIVPVSGATAAELHDAVGQLEMSLAQMPADQALQLDISSLVERAKSSRWRKAFVADSAGQLLESLRRWKAEDEPASNVRRSLAVVFSGQGAQWPGMVDELLQQEPAFSASMQRCEDIIRQVAGWSLIDTIARQTAADLSRTELAQPCIVAIQVSLFEMLKAWGVQPTAVMGHSVGEFSAACCAGIIDLRATLTAVIHRGRCMEALRDRGCMYAVLASEQQVRDLLGERQDATISAINSPATVIISVTAEGADALLAAFAAAELELISVNAHYPFHCPLMQDLASELKEGFTPLQHRPATLTFVSSSTGLPVYQDVPDADYWVQNAVQPVRFEQAVVSLADLGVDAFVEVGPHSSLIQHIKGSLTRHTPPVRAMATLNKTCPLARSLEQLKVGLYEVGQNLLPAAFGQQVKRLWQHQNFSLPPFVLPAQEGHGHLMGRLAKGMSRLALRAEWGVGSSPLLGDHCMFDSVVVPGAVHLCVLLSHGIKDIGMRSPQLNDVSFIRPLLMAHEDSTAINIELDHQMPLKSAYDFSVSIEPGESQDLLSTGSLVEASAPPIDIDLTHMHREIAQAAELDVPAFYARARSAGLQLGARFRKIRQMWLARNQRRLFLLLEAACASQTDGLVFAPGVLDSCFQALFAGYWQQLPETDLFIPLSIDQLTLVRPPEGRIWGVIDLTRSGFDLNTEVLSGNLILADEQGHRVAELKNVMMKRARRTALLGTRDQGQEPLYQPGWKTINEWPEPAPASQAFAIIGSGEIADQLVTALKQRGHQVVSRERAQDLSDPVGRILYLAGNGGHGSDAFSENIVTDVEQLRLLAERQAQYSAGTGIFVLTQGVYGPAAEEMSRGLTGSASAAVTRVIAREYPAMRCTTIDLPVNMAEHISLALIARIVSSDSREPALRIMEGAVQRFEVQRIDDHEQATLVIDAESQYLITGGFSETGQLLMDHLINAGARHLILMGRSRPSDALSAQVSHLREKGINIRFFQGDVAIVEDVASLMRSVQRSKRSLKGIYHLAAVLQDGVLARLNADSLRAVLKPKVTGTWNLHQATQGVALDWFIAFSSLSASIGITGQSAYVAANAFIEALMRYRHSLGLPGTAIGWGPWSGGMTARLAAVRRDRFRLMGLKLFTADQVAAIALRADVACRPMLLAADISLPALRTLTGSGVDIQSDTVAISPGAENERCVISDPARRHTMTQILIEELAPIVSHGELTLDTELAGLDIDSLTAVAVVQRIRQRTGKTLPISAFFDSPRLRDAVEKLLRHC</sequence>
<dbReference type="InterPro" id="IPR049900">
    <property type="entry name" value="PKS_mFAS_DH"/>
</dbReference>
<dbReference type="GO" id="GO:0050641">
    <property type="term" value="F:6-methylsalicylic acid synthase activity"/>
    <property type="evidence" value="ECO:0007669"/>
    <property type="project" value="UniProtKB-EC"/>
</dbReference>
<evidence type="ECO:0000256" key="1">
    <source>
        <dbReference type="ARBA" id="ARBA00005194"/>
    </source>
</evidence>
<comment type="caution">
    <text evidence="11">The sequence shown here is derived from an EMBL/GenBank/DDBJ whole genome shotgun (WGS) entry which is preliminary data.</text>
</comment>
<dbReference type="UniPathway" id="UPA00094"/>
<dbReference type="Pfam" id="PF00109">
    <property type="entry name" value="ketoacyl-synt"/>
    <property type="match status" value="1"/>
</dbReference>
<dbReference type="InterPro" id="IPR020806">
    <property type="entry name" value="PKS_PP-bd"/>
</dbReference>
<accession>A0A831A0Z5</accession>
<dbReference type="RefSeq" id="WP_004155246.1">
    <property type="nucleotide sequence ID" value="NZ_BAYW01000004.1"/>
</dbReference>
<dbReference type="SUPFAM" id="SSF51735">
    <property type="entry name" value="NAD(P)-binding Rossmann-fold domains"/>
    <property type="match status" value="2"/>
</dbReference>
<dbReference type="Pfam" id="PF21089">
    <property type="entry name" value="PKS_DH_N"/>
    <property type="match status" value="1"/>
</dbReference>
<dbReference type="GO" id="GO:0031177">
    <property type="term" value="F:phosphopantetheine binding"/>
    <property type="evidence" value="ECO:0007669"/>
    <property type="project" value="InterPro"/>
</dbReference>
<dbReference type="Gene3D" id="3.40.366.10">
    <property type="entry name" value="Malonyl-Coenzyme A Acyl Carrier Protein, domain 2"/>
    <property type="match status" value="1"/>
</dbReference>
<dbReference type="Gene3D" id="3.40.50.720">
    <property type="entry name" value="NAD(P)-binding Rossmann-like Domain"/>
    <property type="match status" value="1"/>
</dbReference>
<feature type="domain" description="Ketosynthase family 3 (KS3)" evidence="9">
    <location>
        <begin position="30"/>
        <end position="455"/>
    </location>
</feature>
<dbReference type="InterPro" id="IPR009081">
    <property type="entry name" value="PP-bd_ACP"/>
</dbReference>
<evidence type="ECO:0000256" key="7">
    <source>
        <dbReference type="PROSITE-ProRule" id="PRU01363"/>
    </source>
</evidence>
<dbReference type="PANTHER" id="PTHR43775:SF37">
    <property type="entry name" value="SI:DKEY-61P9.11"/>
    <property type="match status" value="1"/>
</dbReference>
<keyword evidence="11" id="KW-0012">Acyltransferase</keyword>
<dbReference type="Pfam" id="PF00550">
    <property type="entry name" value="PP-binding"/>
    <property type="match status" value="1"/>
</dbReference>
<dbReference type="PROSITE" id="PS52019">
    <property type="entry name" value="PKS_MFAS_DH"/>
    <property type="match status" value="1"/>
</dbReference>
<dbReference type="GO" id="GO:0006633">
    <property type="term" value="P:fatty acid biosynthetic process"/>
    <property type="evidence" value="ECO:0007669"/>
    <property type="project" value="UniProtKB-UniPathway"/>
</dbReference>
<dbReference type="InterPro" id="IPR049552">
    <property type="entry name" value="PKS_DH_N"/>
</dbReference>
<dbReference type="PROSITE" id="PS00606">
    <property type="entry name" value="KS3_1"/>
    <property type="match status" value="1"/>
</dbReference>
<dbReference type="PANTHER" id="PTHR43775">
    <property type="entry name" value="FATTY ACID SYNTHASE"/>
    <property type="match status" value="1"/>
</dbReference>
<evidence type="ECO:0000313" key="11">
    <source>
        <dbReference type="EMBL" id="CCO92430.1"/>
    </source>
</evidence>
<dbReference type="InterPro" id="IPR014030">
    <property type="entry name" value="Ketoacyl_synth_N"/>
</dbReference>
<feature type="active site" description="Proton donor; for dehydratase activity" evidence="7">
    <location>
        <position position="1099"/>
    </location>
</feature>
<dbReference type="PROSITE" id="PS52004">
    <property type="entry name" value="KS3_2"/>
    <property type="match status" value="1"/>
</dbReference>
<feature type="domain" description="PKS/mFAS DH" evidence="10">
    <location>
        <begin position="900"/>
        <end position="1186"/>
    </location>
</feature>
<dbReference type="Proteomes" id="UP000013111">
    <property type="component" value="Unassembled WGS sequence"/>
</dbReference>
<dbReference type="SMART" id="SM00823">
    <property type="entry name" value="PKS_PP"/>
    <property type="match status" value="1"/>
</dbReference>
<protein>
    <submittedName>
        <fullName evidence="11">Polyketide synthase</fullName>
        <ecNumber evidence="11">2.3.1.165</ecNumber>
    </submittedName>
</protein>
<keyword evidence="5 11" id="KW-0808">Transferase</keyword>
<dbReference type="InterPro" id="IPR020807">
    <property type="entry name" value="PKS_DH"/>
</dbReference>
<dbReference type="InterPro" id="IPR013968">
    <property type="entry name" value="PKS_KR"/>
</dbReference>
<dbReference type="Gene3D" id="1.10.1200.10">
    <property type="entry name" value="ACP-like"/>
    <property type="match status" value="1"/>
</dbReference>
<dbReference type="Pfam" id="PF16197">
    <property type="entry name" value="KAsynt_C_assoc"/>
    <property type="match status" value="1"/>
</dbReference>
<dbReference type="SMART" id="SM00825">
    <property type="entry name" value="PKS_KS"/>
    <property type="match status" value="1"/>
</dbReference>
<keyword evidence="3" id="KW-0596">Phosphopantetheine</keyword>
<dbReference type="InterPro" id="IPR001227">
    <property type="entry name" value="Ac_transferase_dom_sf"/>
</dbReference>
<gene>
    <name evidence="11" type="ORF">BN437_0465</name>
</gene>
<dbReference type="Pfam" id="PF00698">
    <property type="entry name" value="Acyl_transf_1"/>
    <property type="match status" value="1"/>
</dbReference>
<evidence type="ECO:0000259" key="10">
    <source>
        <dbReference type="PROSITE" id="PS52019"/>
    </source>
</evidence>
<comment type="similarity">
    <text evidence="2">Belongs to the short-chain dehydrogenases/reductases (SDR) family.</text>
</comment>
<dbReference type="GO" id="GO:0004312">
    <property type="term" value="F:fatty acid synthase activity"/>
    <property type="evidence" value="ECO:0007669"/>
    <property type="project" value="TreeGrafter"/>
</dbReference>
<dbReference type="InterPro" id="IPR018201">
    <property type="entry name" value="Ketoacyl_synth_AS"/>
</dbReference>
<comment type="pathway">
    <text evidence="1">Lipid metabolism; fatty acid biosynthesis.</text>
</comment>
<organism evidence="11 12">
    <name type="scientific">Erwinia amylovora NBRC 12687 = CFBP 1232</name>
    <dbReference type="NCBI Taxonomy" id="1219359"/>
    <lineage>
        <taxon>Bacteria</taxon>
        <taxon>Pseudomonadati</taxon>
        <taxon>Pseudomonadota</taxon>
        <taxon>Gammaproteobacteria</taxon>
        <taxon>Enterobacterales</taxon>
        <taxon>Erwiniaceae</taxon>
        <taxon>Erwinia</taxon>
    </lineage>
</organism>
<dbReference type="GO" id="GO:0004315">
    <property type="term" value="F:3-oxoacyl-[acyl-carrier-protein] synthase activity"/>
    <property type="evidence" value="ECO:0007669"/>
    <property type="project" value="InterPro"/>
</dbReference>
<dbReference type="InterPro" id="IPR016039">
    <property type="entry name" value="Thiolase-like"/>
</dbReference>
<dbReference type="InterPro" id="IPR032821">
    <property type="entry name" value="PKS_assoc"/>
</dbReference>
<dbReference type="InterPro" id="IPR020841">
    <property type="entry name" value="PKS_Beta-ketoAc_synthase_dom"/>
</dbReference>
<dbReference type="Pfam" id="PF14765">
    <property type="entry name" value="PS-DH"/>
    <property type="match status" value="1"/>
</dbReference>
<name>A0A831A0Z5_ERWAM</name>
<feature type="region of interest" description="C-terminal hotdog fold" evidence="7">
    <location>
        <begin position="1036"/>
        <end position="1186"/>
    </location>
</feature>
<dbReference type="SMART" id="SM00827">
    <property type="entry name" value="PKS_AT"/>
    <property type="match status" value="1"/>
</dbReference>
<feature type="region of interest" description="N-terminal hotdog fold" evidence="7">
    <location>
        <begin position="900"/>
        <end position="1023"/>
    </location>
</feature>
<dbReference type="Gene3D" id="3.40.47.10">
    <property type="match status" value="1"/>
</dbReference>
<dbReference type="InterPro" id="IPR042104">
    <property type="entry name" value="PKS_dehydratase_sf"/>
</dbReference>
<dbReference type="Gene3D" id="3.30.70.3290">
    <property type="match status" value="1"/>
</dbReference>
<dbReference type="CDD" id="cd00833">
    <property type="entry name" value="PKS"/>
    <property type="match status" value="1"/>
</dbReference>
<evidence type="ECO:0000256" key="5">
    <source>
        <dbReference type="ARBA" id="ARBA00022679"/>
    </source>
</evidence>
<dbReference type="EC" id="2.3.1.165" evidence="11"/>
<reference evidence="11 12" key="1">
    <citation type="submission" date="2012-11" db="EMBL/GenBank/DDBJ databases">
        <authorList>
            <person name="Linke B."/>
        </authorList>
    </citation>
    <scope>NUCLEOTIDE SEQUENCE [LARGE SCALE GENOMIC DNA]</scope>
    <source>
        <strain evidence="12">CFBP 1232</strain>
    </source>
</reference>
<dbReference type="InterPro" id="IPR016035">
    <property type="entry name" value="Acyl_Trfase/lysoPLipase"/>
</dbReference>
<evidence type="ECO:0000256" key="4">
    <source>
        <dbReference type="ARBA" id="ARBA00022553"/>
    </source>
</evidence>
<dbReference type="GeneID" id="97604795"/>
<evidence type="ECO:0000256" key="2">
    <source>
        <dbReference type="ARBA" id="ARBA00006484"/>
    </source>
</evidence>
<dbReference type="SUPFAM" id="SSF47336">
    <property type="entry name" value="ACP-like"/>
    <property type="match status" value="1"/>
</dbReference>
<evidence type="ECO:0000313" key="12">
    <source>
        <dbReference type="Proteomes" id="UP000013111"/>
    </source>
</evidence>
<proteinExistence type="inferred from homology"/>
<dbReference type="SUPFAM" id="SSF53901">
    <property type="entry name" value="Thiolase-like"/>
    <property type="match status" value="1"/>
</dbReference>
<dbReference type="InterPro" id="IPR014043">
    <property type="entry name" value="Acyl_transferase_dom"/>
</dbReference>
<dbReference type="Pfam" id="PF08659">
    <property type="entry name" value="KR"/>
    <property type="match status" value="1"/>
</dbReference>
<dbReference type="InterPro" id="IPR057326">
    <property type="entry name" value="KR_dom"/>
</dbReference>
<dbReference type="Pfam" id="PF02801">
    <property type="entry name" value="Ketoacyl-synt_C"/>
    <property type="match status" value="1"/>
</dbReference>
<dbReference type="InterPro" id="IPR014031">
    <property type="entry name" value="Ketoacyl_synth_C"/>
</dbReference>
<dbReference type="SMART" id="SM00822">
    <property type="entry name" value="PKS_KR"/>
    <property type="match status" value="1"/>
</dbReference>
<feature type="domain" description="Carrier" evidence="8">
    <location>
        <begin position="1659"/>
        <end position="1734"/>
    </location>
</feature>